<dbReference type="Proteomes" id="UP000053989">
    <property type="component" value="Unassembled WGS sequence"/>
</dbReference>
<keyword evidence="3" id="KW-1185">Reference proteome</keyword>
<sequence>MLDTCRGLILDGRNWPTMPGTPVPANFPWLHMCEGPDQLPFEVELIKGVLSARSPNCLHTFLDGDMACFPCSQLASRIELLAQNAGERKPHMRYMLLTPLQLLSLSDERNEVVNNLKLQSLNDTRKLKRMLANLEDHNSLVMALSQSDIPWLRQLLNTALHNGASVCTIICMIEDALERGYQPHGHTAETTDLALLVYQLGGSNLLYALSKRLALPSLHTLRTKMSFIKVTPTIGRISVDTVKKNVQEVSRHGVSLLIDEMALEEAAVYLPKANGVGGLCWTHSHLIDPTLYNYQSAINIATSLKSGNVHLGKEVTVVSAHIFGEDGLYPLLAALTCKSEDATDMEFVFNTVINGWQVAGGEQDIGPLWSFATDSDATQQKAGHRTFLKHQLPITSPLYGTLSNLPGMNIYTGDGDVTLDFDYKHIIKRFSTCVRGAKGISLNHGQCITTFILECYLPLVDGLDETAARKLLYPDDPQDVLRAIELLSAIVAVAKINPTLPPFTPLGSMPDVNVVADFEALSVLGGTLENLLKPLINIKLSLSQQIVHLSCFAHLLFTFYHDQCHRFVPNRLYYDSQTMVKNVVFCIAKQQKLNPLSSLSLLDVSDDALEHTFALMRISGGHNNAFNYRQVIDRLCTDISDIYSRNSDICHGHRRLNMNQKESVDHISRATWVGNMTAGNCDLLSCWLQGRQKALKILRTSKIPPASYHFDSIFASGSGIDMLCVFGDEKYPSIDDAKEHEDLIDHLVQPLTAERTAEDTPLGSTSSGIQSETNGAGPGDDDELDIGFDEAVEDELNALDHPTPTSTPHSVADALSSIAPPSGPGVCANDYLWCNEWKWVHKQSVCHLIITPDFSPKSTV</sequence>
<accession>A0A0C3DB79</accession>
<reference evidence="3" key="2">
    <citation type="submission" date="2015-01" db="EMBL/GenBank/DDBJ databases">
        <title>Evolutionary Origins and Diversification of the Mycorrhizal Mutualists.</title>
        <authorList>
            <consortium name="DOE Joint Genome Institute"/>
            <consortium name="Mycorrhizal Genomics Consortium"/>
            <person name="Kohler A."/>
            <person name="Kuo A."/>
            <person name="Nagy L.G."/>
            <person name="Floudas D."/>
            <person name="Copeland A."/>
            <person name="Barry K.W."/>
            <person name="Cichocki N."/>
            <person name="Veneault-Fourrey C."/>
            <person name="LaButti K."/>
            <person name="Lindquist E.A."/>
            <person name="Lipzen A."/>
            <person name="Lundell T."/>
            <person name="Morin E."/>
            <person name="Murat C."/>
            <person name="Riley R."/>
            <person name="Ohm R."/>
            <person name="Sun H."/>
            <person name="Tunlid A."/>
            <person name="Henrissat B."/>
            <person name="Grigoriev I.V."/>
            <person name="Hibbett D.S."/>
            <person name="Martin F."/>
        </authorList>
    </citation>
    <scope>NUCLEOTIDE SEQUENCE [LARGE SCALE GENOMIC DNA]</scope>
    <source>
        <strain evidence="3">Foug A</strain>
    </source>
</reference>
<dbReference type="EMBL" id="KN822182">
    <property type="protein sequence ID" value="KIM53371.1"/>
    <property type="molecule type" value="Genomic_DNA"/>
</dbReference>
<evidence type="ECO:0000313" key="3">
    <source>
        <dbReference type="Proteomes" id="UP000053989"/>
    </source>
</evidence>
<proteinExistence type="predicted"/>
<dbReference type="AlphaFoldDB" id="A0A0C3DB79"/>
<dbReference type="OrthoDB" id="3048541at2759"/>
<dbReference type="HOGENOM" id="CLU_002907_0_1_1"/>
<name>A0A0C3DB79_9AGAM</name>
<evidence type="ECO:0000256" key="1">
    <source>
        <dbReference type="SAM" id="MobiDB-lite"/>
    </source>
</evidence>
<feature type="region of interest" description="Disordered" evidence="1">
    <location>
        <begin position="754"/>
        <end position="785"/>
    </location>
</feature>
<reference evidence="2 3" key="1">
    <citation type="submission" date="2014-04" db="EMBL/GenBank/DDBJ databases">
        <authorList>
            <consortium name="DOE Joint Genome Institute"/>
            <person name="Kuo A."/>
            <person name="Kohler A."/>
            <person name="Nagy L.G."/>
            <person name="Floudas D."/>
            <person name="Copeland A."/>
            <person name="Barry K.W."/>
            <person name="Cichocki N."/>
            <person name="Veneault-Fourrey C."/>
            <person name="LaButti K."/>
            <person name="Lindquist E.A."/>
            <person name="Lipzen A."/>
            <person name="Lundell T."/>
            <person name="Morin E."/>
            <person name="Murat C."/>
            <person name="Sun H."/>
            <person name="Tunlid A."/>
            <person name="Henrissat B."/>
            <person name="Grigoriev I.V."/>
            <person name="Hibbett D.S."/>
            <person name="Martin F."/>
            <person name="Nordberg H.P."/>
            <person name="Cantor M.N."/>
            <person name="Hua S.X."/>
        </authorList>
    </citation>
    <scope>NUCLEOTIDE SEQUENCE [LARGE SCALE GENOMIC DNA]</scope>
    <source>
        <strain evidence="2 3">Foug A</strain>
    </source>
</reference>
<feature type="compositionally biased region" description="Polar residues" evidence="1">
    <location>
        <begin position="762"/>
        <end position="774"/>
    </location>
</feature>
<gene>
    <name evidence="2" type="ORF">SCLCIDRAFT_17940</name>
</gene>
<evidence type="ECO:0000313" key="2">
    <source>
        <dbReference type="EMBL" id="KIM53371.1"/>
    </source>
</evidence>
<protein>
    <submittedName>
        <fullName evidence="2">Uncharacterized protein</fullName>
    </submittedName>
</protein>
<dbReference type="InParanoid" id="A0A0C3DB79"/>
<organism evidence="2 3">
    <name type="scientific">Scleroderma citrinum Foug A</name>
    <dbReference type="NCBI Taxonomy" id="1036808"/>
    <lineage>
        <taxon>Eukaryota</taxon>
        <taxon>Fungi</taxon>
        <taxon>Dikarya</taxon>
        <taxon>Basidiomycota</taxon>
        <taxon>Agaricomycotina</taxon>
        <taxon>Agaricomycetes</taxon>
        <taxon>Agaricomycetidae</taxon>
        <taxon>Boletales</taxon>
        <taxon>Sclerodermatineae</taxon>
        <taxon>Sclerodermataceae</taxon>
        <taxon>Scleroderma</taxon>
    </lineage>
</organism>